<protein>
    <submittedName>
        <fullName evidence="1">10511_t:CDS:1</fullName>
    </submittedName>
</protein>
<reference evidence="1" key="1">
    <citation type="submission" date="2022-08" db="EMBL/GenBank/DDBJ databases">
        <authorList>
            <person name="Kallberg Y."/>
            <person name="Tangrot J."/>
            <person name="Rosling A."/>
        </authorList>
    </citation>
    <scope>NUCLEOTIDE SEQUENCE</scope>
    <source>
        <strain evidence="1">Wild A</strain>
    </source>
</reference>
<dbReference type="OrthoDB" id="2484989at2759"/>
<comment type="caution">
    <text evidence="1">The sequence shown here is derived from an EMBL/GenBank/DDBJ whole genome shotgun (WGS) entry which is preliminary data.</text>
</comment>
<evidence type="ECO:0000313" key="2">
    <source>
        <dbReference type="Proteomes" id="UP001153678"/>
    </source>
</evidence>
<feature type="non-terminal residue" evidence="1">
    <location>
        <position position="1"/>
    </location>
</feature>
<dbReference type="EMBL" id="CAMKVN010018145">
    <property type="protein sequence ID" value="CAI2198236.1"/>
    <property type="molecule type" value="Genomic_DNA"/>
</dbReference>
<sequence>MKDILNEACGVCDNCLLNICDKSVWNEFSADIIRLLKIAKEILISEKIYEIVLLDITEVFCKLKRANEMGLSELSIVSFTENFSFKSVIIGLDNNTEEEAKHIK</sequence>
<dbReference type="Proteomes" id="UP001153678">
    <property type="component" value="Unassembled WGS sequence"/>
</dbReference>
<accession>A0A9W4XAQ1</accession>
<name>A0A9W4XAQ1_9GLOM</name>
<dbReference type="AlphaFoldDB" id="A0A9W4XAQ1"/>
<keyword evidence="2" id="KW-1185">Reference proteome</keyword>
<gene>
    <name evidence="1" type="ORF">FWILDA_LOCUS18472</name>
</gene>
<evidence type="ECO:0000313" key="1">
    <source>
        <dbReference type="EMBL" id="CAI2198236.1"/>
    </source>
</evidence>
<proteinExistence type="predicted"/>
<organism evidence="1 2">
    <name type="scientific">Funneliformis geosporum</name>
    <dbReference type="NCBI Taxonomy" id="1117311"/>
    <lineage>
        <taxon>Eukaryota</taxon>
        <taxon>Fungi</taxon>
        <taxon>Fungi incertae sedis</taxon>
        <taxon>Mucoromycota</taxon>
        <taxon>Glomeromycotina</taxon>
        <taxon>Glomeromycetes</taxon>
        <taxon>Glomerales</taxon>
        <taxon>Glomeraceae</taxon>
        <taxon>Funneliformis</taxon>
    </lineage>
</organism>